<dbReference type="InterPro" id="IPR001466">
    <property type="entry name" value="Beta-lactam-related"/>
</dbReference>
<proteinExistence type="predicted"/>
<feature type="transmembrane region" description="Helical" evidence="1">
    <location>
        <begin position="541"/>
        <end position="563"/>
    </location>
</feature>
<gene>
    <name evidence="4" type="ORF">SAMN02745673_03945</name>
</gene>
<dbReference type="OrthoDB" id="4281716at2"/>
<reference evidence="4 5" key="1">
    <citation type="submission" date="2017-02" db="EMBL/GenBank/DDBJ databases">
        <authorList>
            <person name="Peterson S.W."/>
        </authorList>
    </citation>
    <scope>NUCLEOTIDE SEQUENCE [LARGE SCALE GENOMIC DNA]</scope>
    <source>
        <strain evidence="4 5">DSM 45154</strain>
    </source>
</reference>
<keyword evidence="1" id="KW-0472">Membrane</keyword>
<evidence type="ECO:0000313" key="4">
    <source>
        <dbReference type="EMBL" id="SKA31363.1"/>
    </source>
</evidence>
<keyword evidence="1" id="KW-1133">Transmembrane helix</keyword>
<sequence length="641" mass="66397">MGWRVRSTMPAVLVTAVVLASVTAGPAAALADLPQRPRPLTAAEVGGFLDTRVPRLLAEHDVPGAAVVVVTREGQLLTRGYGQADVSAGTPVDPERTAFPLDSVVKSVTATAVMQLVERGRLDLDADVNDVLTELHVPDTHPGRPVTPHHLLTHTAGFEDTLTGAMPADPSGEVPLPDYLRSRLPARTHPPGEVAAYSNYGYALAGHLVEAASGLSYEDYVARHVFAPLGMAQAEVGRPAEVADRLDLARSYAPGPGGWVEVGRGGDNVVPAGGGYATVEAVGRLLRAHLGDGELDGRRVLSETSARAMREARFTHHPALPGVGYGFEQLRGGTEPMVGHRGDGPGSHGLFALFPESGVGLYAVQNGDGAAEGDRTVRDVVVAEFAERFLPGRPPGDAPGPAGDTTGVAGVYVTARIGEGGVARAAGLLDHRVVAAGTGGGLVVDGVAWRPAGGDVFRSRESGELLTLVRDGSGAVIGLGYGAAPSTTYLRVPWQVAPPTLLVAAAAGLLALASVALWPLHALRGRGRDRRGSGDGRAATLTAVSAALTALAGVLSVALLGAFPAGWSLVTRLVMSGSPLPALPLTAVAVLGWVMAAFAVTAWWRRRWSRLQRFHYALMAVGALLVALVGWEAGLVWRPLG</sequence>
<protein>
    <submittedName>
        <fullName evidence="4">CubicO group peptidase, beta-lactamase class C family</fullName>
    </submittedName>
</protein>
<organism evidence="4 5">
    <name type="scientific">Marinactinospora thermotolerans DSM 45154</name>
    <dbReference type="NCBI Taxonomy" id="1122192"/>
    <lineage>
        <taxon>Bacteria</taxon>
        <taxon>Bacillati</taxon>
        <taxon>Actinomycetota</taxon>
        <taxon>Actinomycetes</taxon>
        <taxon>Streptosporangiales</taxon>
        <taxon>Nocardiopsidaceae</taxon>
        <taxon>Marinactinospora</taxon>
    </lineage>
</organism>
<feature type="transmembrane region" description="Helical" evidence="1">
    <location>
        <begin position="616"/>
        <end position="637"/>
    </location>
</feature>
<dbReference type="InterPro" id="IPR012338">
    <property type="entry name" value="Beta-lactam/transpept-like"/>
</dbReference>
<evidence type="ECO:0000256" key="1">
    <source>
        <dbReference type="SAM" id="Phobius"/>
    </source>
</evidence>
<dbReference type="PANTHER" id="PTHR46825:SF9">
    <property type="entry name" value="BETA-LACTAMASE-RELATED DOMAIN-CONTAINING PROTEIN"/>
    <property type="match status" value="1"/>
</dbReference>
<keyword evidence="2" id="KW-0732">Signal</keyword>
<name>A0A1T4ST57_9ACTN</name>
<feature type="domain" description="Beta-lactamase-related" evidence="3">
    <location>
        <begin position="50"/>
        <end position="376"/>
    </location>
</feature>
<dbReference type="STRING" id="1122192.SAMN02745673_03945"/>
<dbReference type="InterPro" id="IPR050491">
    <property type="entry name" value="AmpC-like"/>
</dbReference>
<dbReference type="AlphaFoldDB" id="A0A1T4ST57"/>
<keyword evidence="5" id="KW-1185">Reference proteome</keyword>
<evidence type="ECO:0000256" key="2">
    <source>
        <dbReference type="SAM" id="SignalP"/>
    </source>
</evidence>
<feature type="chain" id="PRO_5038966326" evidence="2">
    <location>
        <begin position="21"/>
        <end position="641"/>
    </location>
</feature>
<dbReference type="SUPFAM" id="SSF56601">
    <property type="entry name" value="beta-lactamase/transpeptidase-like"/>
    <property type="match status" value="1"/>
</dbReference>
<dbReference type="Gene3D" id="3.40.710.10">
    <property type="entry name" value="DD-peptidase/beta-lactamase superfamily"/>
    <property type="match status" value="1"/>
</dbReference>
<dbReference type="EMBL" id="FUWS01000011">
    <property type="protein sequence ID" value="SKA31363.1"/>
    <property type="molecule type" value="Genomic_DNA"/>
</dbReference>
<feature type="transmembrane region" description="Helical" evidence="1">
    <location>
        <begin position="501"/>
        <end position="520"/>
    </location>
</feature>
<feature type="transmembrane region" description="Helical" evidence="1">
    <location>
        <begin position="583"/>
        <end position="604"/>
    </location>
</feature>
<dbReference type="Pfam" id="PF00144">
    <property type="entry name" value="Beta-lactamase"/>
    <property type="match status" value="1"/>
</dbReference>
<accession>A0A1T4ST57</accession>
<feature type="signal peptide" evidence="2">
    <location>
        <begin position="1"/>
        <end position="20"/>
    </location>
</feature>
<evidence type="ECO:0000313" key="5">
    <source>
        <dbReference type="Proteomes" id="UP000190637"/>
    </source>
</evidence>
<keyword evidence="1" id="KW-0812">Transmembrane</keyword>
<dbReference type="PANTHER" id="PTHR46825">
    <property type="entry name" value="D-ALANYL-D-ALANINE-CARBOXYPEPTIDASE/ENDOPEPTIDASE AMPH"/>
    <property type="match status" value="1"/>
</dbReference>
<evidence type="ECO:0000259" key="3">
    <source>
        <dbReference type="Pfam" id="PF00144"/>
    </source>
</evidence>
<dbReference type="RefSeq" id="WP_159457290.1">
    <property type="nucleotide sequence ID" value="NZ_FUWS01000011.1"/>
</dbReference>
<dbReference type="Proteomes" id="UP000190637">
    <property type="component" value="Unassembled WGS sequence"/>
</dbReference>